<keyword evidence="4 5" id="KW-0472">Membrane</keyword>
<dbReference type="EMBL" id="MUYF01000003">
    <property type="protein sequence ID" value="OOL81365.1"/>
    <property type="molecule type" value="Genomic_DNA"/>
</dbReference>
<keyword evidence="3 5" id="KW-1133">Transmembrane helix</keyword>
<organism evidence="6 7">
    <name type="scientific">Dolosigranulum pigrum</name>
    <dbReference type="NCBI Taxonomy" id="29394"/>
    <lineage>
        <taxon>Bacteria</taxon>
        <taxon>Bacillati</taxon>
        <taxon>Bacillota</taxon>
        <taxon>Bacilli</taxon>
        <taxon>Lactobacillales</taxon>
        <taxon>Carnobacteriaceae</taxon>
        <taxon>Dolosigranulum</taxon>
    </lineage>
</organism>
<dbReference type="GO" id="GO:0005886">
    <property type="term" value="C:plasma membrane"/>
    <property type="evidence" value="ECO:0007669"/>
    <property type="project" value="UniProtKB-ARBA"/>
</dbReference>
<reference evidence="6 7" key="1">
    <citation type="submission" date="2017-01" db="EMBL/GenBank/DDBJ databases">
        <title>Complete Genome Sequence of Dolosigranulum pigrum isolated from a Patient with interstitial lung disease.</title>
        <authorList>
            <person name="Mukhopadhyay R."/>
            <person name="Joaquin J."/>
            <person name="Hogue R."/>
            <person name="Fitzgerald S."/>
            <person name="Jospin G."/>
            <person name="Eisen J.A."/>
            <person name="Chaturvedi V."/>
        </authorList>
    </citation>
    <scope>NUCLEOTIDE SEQUENCE [LARGE SCALE GENOMIC DNA]</scope>
    <source>
        <strain evidence="6 7">15S00348</strain>
    </source>
</reference>
<keyword evidence="2 5" id="KW-0812">Transmembrane</keyword>
<evidence type="ECO:0000256" key="3">
    <source>
        <dbReference type="ARBA" id="ARBA00022989"/>
    </source>
</evidence>
<accession>A0A1S8KPG0</accession>
<sequence>MIDHINPTFKTLALIAGTIALGFTYRWELNVAVIILAYLCLLTSKHAKLRNVLLITIPMFFISVSYFFTAWLFPSSAEASHTTAHMIINPAVTNGVNLGTRLSAFASIGVAYGMTTDKDELIASFIQQGRMPMSMGYAILTALNLTNLIHQEYKQSQLAFQVRNMRSRWFDTKALFTMLIRMTRWADQLALAMEAKGFSEDRTMKLQVNVHWYDYLFLIGFPSVIIVAGILL</sequence>
<evidence type="ECO:0000256" key="4">
    <source>
        <dbReference type="ARBA" id="ARBA00023136"/>
    </source>
</evidence>
<evidence type="ECO:0000313" key="7">
    <source>
        <dbReference type="Proteomes" id="UP000190409"/>
    </source>
</evidence>
<gene>
    <name evidence="6" type="ORF">BWX42_06180</name>
</gene>
<dbReference type="Pfam" id="PF02361">
    <property type="entry name" value="CbiQ"/>
    <property type="match status" value="1"/>
</dbReference>
<feature type="transmembrane region" description="Helical" evidence="5">
    <location>
        <begin position="212"/>
        <end position="231"/>
    </location>
</feature>
<evidence type="ECO:0000256" key="5">
    <source>
        <dbReference type="SAM" id="Phobius"/>
    </source>
</evidence>
<evidence type="ECO:0000256" key="1">
    <source>
        <dbReference type="ARBA" id="ARBA00004141"/>
    </source>
</evidence>
<name>A0A1S8KPG0_9LACT</name>
<dbReference type="AlphaFoldDB" id="A0A1S8KPG0"/>
<dbReference type="CDD" id="cd16914">
    <property type="entry name" value="EcfT"/>
    <property type="match status" value="1"/>
</dbReference>
<evidence type="ECO:0008006" key="8">
    <source>
        <dbReference type="Google" id="ProtNLM"/>
    </source>
</evidence>
<proteinExistence type="predicted"/>
<protein>
    <recommendedName>
        <fullName evidence="8">Energy-coupling factor transporter transmembrane protein EcfT</fullName>
    </recommendedName>
</protein>
<feature type="transmembrane region" description="Helical" evidence="5">
    <location>
        <begin position="12"/>
        <end position="40"/>
    </location>
</feature>
<evidence type="ECO:0000256" key="2">
    <source>
        <dbReference type="ARBA" id="ARBA00022692"/>
    </source>
</evidence>
<dbReference type="InterPro" id="IPR003339">
    <property type="entry name" value="ABC/ECF_trnsptr_transmembrane"/>
</dbReference>
<dbReference type="Proteomes" id="UP000190409">
    <property type="component" value="Unassembled WGS sequence"/>
</dbReference>
<comment type="subcellular location">
    <subcellularLocation>
        <location evidence="1">Membrane</location>
        <topology evidence="1">Multi-pass membrane protein</topology>
    </subcellularLocation>
</comment>
<comment type="caution">
    <text evidence="6">The sequence shown here is derived from an EMBL/GenBank/DDBJ whole genome shotgun (WGS) entry which is preliminary data.</text>
</comment>
<feature type="transmembrane region" description="Helical" evidence="5">
    <location>
        <begin position="52"/>
        <end position="73"/>
    </location>
</feature>
<evidence type="ECO:0000313" key="6">
    <source>
        <dbReference type="EMBL" id="OOL81365.1"/>
    </source>
</evidence>